<dbReference type="Proteomes" id="UP001597176">
    <property type="component" value="Unassembled WGS sequence"/>
</dbReference>
<feature type="region of interest" description="Disordered" evidence="1">
    <location>
        <begin position="104"/>
        <end position="129"/>
    </location>
</feature>
<protein>
    <submittedName>
        <fullName evidence="2">Uncharacterized protein</fullName>
    </submittedName>
</protein>
<dbReference type="RefSeq" id="WP_238209249.1">
    <property type="nucleotide sequence ID" value="NZ_JBHTND010000035.1"/>
</dbReference>
<proteinExistence type="predicted"/>
<dbReference type="EMBL" id="JBHTND010000035">
    <property type="protein sequence ID" value="MFD1303673.1"/>
    <property type="molecule type" value="Genomic_DNA"/>
</dbReference>
<keyword evidence="3" id="KW-1185">Reference proteome</keyword>
<accession>A0ABW3X606</accession>
<comment type="caution">
    <text evidence="2">The sequence shown here is derived from an EMBL/GenBank/DDBJ whole genome shotgun (WGS) entry which is preliminary data.</text>
</comment>
<organism evidence="2 3">
    <name type="scientific">Methylobacterium marchantiae</name>
    <dbReference type="NCBI Taxonomy" id="600331"/>
    <lineage>
        <taxon>Bacteria</taxon>
        <taxon>Pseudomonadati</taxon>
        <taxon>Pseudomonadota</taxon>
        <taxon>Alphaproteobacteria</taxon>
        <taxon>Hyphomicrobiales</taxon>
        <taxon>Methylobacteriaceae</taxon>
        <taxon>Methylobacterium</taxon>
    </lineage>
</organism>
<reference evidence="3" key="1">
    <citation type="journal article" date="2019" name="Int. J. Syst. Evol. Microbiol.">
        <title>The Global Catalogue of Microorganisms (GCM) 10K type strain sequencing project: providing services to taxonomists for standard genome sequencing and annotation.</title>
        <authorList>
            <consortium name="The Broad Institute Genomics Platform"/>
            <consortium name="The Broad Institute Genome Sequencing Center for Infectious Disease"/>
            <person name="Wu L."/>
            <person name="Ma J."/>
        </authorList>
    </citation>
    <scope>NUCLEOTIDE SEQUENCE [LARGE SCALE GENOMIC DNA]</scope>
    <source>
        <strain evidence="3">CCUG 56108</strain>
    </source>
</reference>
<sequence>MQPDLIGVDFAGMTPDRKLAPRKTGPQVGTVSDPVRGASLMKRVHRDRGVTLSDAHVDDQVAQVIVGLIRVRRALDPLTFDNLLGSVLAEIQIGLDVAEERSLEEFHTRPTGPNVVRFPGLRPERNSQA</sequence>
<name>A0ABW3X606_9HYPH</name>
<gene>
    <name evidence="2" type="ORF">ACFQ4G_19070</name>
</gene>
<evidence type="ECO:0000313" key="3">
    <source>
        <dbReference type="Proteomes" id="UP001597176"/>
    </source>
</evidence>
<evidence type="ECO:0000313" key="2">
    <source>
        <dbReference type="EMBL" id="MFD1303673.1"/>
    </source>
</evidence>
<evidence type="ECO:0000256" key="1">
    <source>
        <dbReference type="SAM" id="MobiDB-lite"/>
    </source>
</evidence>